<dbReference type="GO" id="GO:0016020">
    <property type="term" value="C:membrane"/>
    <property type="evidence" value="ECO:0007669"/>
    <property type="project" value="UniProtKB-SubCell"/>
</dbReference>
<comment type="subcellular location">
    <subcellularLocation>
        <location evidence="1">Membrane</location>
        <topology evidence="1">Multi-pass membrane protein</topology>
    </subcellularLocation>
</comment>
<dbReference type="InterPro" id="IPR001173">
    <property type="entry name" value="Glyco_trans_2-like"/>
</dbReference>
<feature type="transmembrane region" description="Helical" evidence="7">
    <location>
        <begin position="304"/>
        <end position="329"/>
    </location>
</feature>
<evidence type="ECO:0000256" key="4">
    <source>
        <dbReference type="ARBA" id="ARBA00022692"/>
    </source>
</evidence>
<keyword evidence="5 7" id="KW-1133">Transmembrane helix</keyword>
<feature type="transmembrane region" description="Helical" evidence="7">
    <location>
        <begin position="6"/>
        <end position="32"/>
    </location>
</feature>
<dbReference type="PANTHER" id="PTHR43867:SF2">
    <property type="entry name" value="CELLULOSE SYNTHASE CATALYTIC SUBUNIT A [UDP-FORMING]"/>
    <property type="match status" value="1"/>
</dbReference>
<keyword evidence="2" id="KW-0328">Glycosyltransferase</keyword>
<name>A0A7C2FDM8_9CREN</name>
<evidence type="ECO:0000313" key="9">
    <source>
        <dbReference type="EMBL" id="HEF86781.1"/>
    </source>
</evidence>
<organism evidence="9">
    <name type="scientific">Thermosphaera aggregans</name>
    <dbReference type="NCBI Taxonomy" id="54254"/>
    <lineage>
        <taxon>Archaea</taxon>
        <taxon>Thermoproteota</taxon>
        <taxon>Thermoprotei</taxon>
        <taxon>Desulfurococcales</taxon>
        <taxon>Desulfurococcaceae</taxon>
        <taxon>Thermosphaera</taxon>
    </lineage>
</organism>
<dbReference type="EMBL" id="DSJT01000003">
    <property type="protein sequence ID" value="HEF86781.1"/>
    <property type="molecule type" value="Genomic_DNA"/>
</dbReference>
<keyword evidence="3 9" id="KW-0808">Transferase</keyword>
<keyword evidence="4 7" id="KW-0812">Transmembrane</keyword>
<dbReference type="Gene3D" id="3.90.550.10">
    <property type="entry name" value="Spore Coat Polysaccharide Biosynthesis Protein SpsA, Chain A"/>
    <property type="match status" value="1"/>
</dbReference>
<evidence type="ECO:0000259" key="8">
    <source>
        <dbReference type="Pfam" id="PF13632"/>
    </source>
</evidence>
<sequence length="470" mass="53951">MSVFDLIGLIAVIVTFIPQISFYAFHSFFFNVSRRFKSFFEMIEENYRSVSFIVPVRNEPLEYVEKLLEYIGSFKLSEYEVIIVSDDDETVKEELFRRLHEWRDKGYNAWLIWRKHPEGFKSGALNTGLYASIGEYVFPLDVDCRPEKCLLGKSIGLMEKNPSVVGVVGRWEPLNLGDRLSQAIGLTMKVMVETLFKGRSALGLSVFPLGTGTVFKSRPLKEELKGWDYERIQDDMEIGCRIIGKGYRVEYLDDCKAYVEVPSSYKSLRIQQARWAYGATDVFISRFRQLVTSPQRLLGKIESLIFLLQYLPAMLAFLGTIILVALSLITKTDYLMRYTYILIAWAVSQGIYGYVLYLKINSILKHKWLTIVNLGRNAAVVTALTPYLSWSMLKAFLRVRITYKRTPKGVFEKAESRARFPTEFVTGLVFLSVSTYLLLSGVVLTGLWVLLQSLGYLYVSHRWPGSVFKS</sequence>
<evidence type="ECO:0000256" key="1">
    <source>
        <dbReference type="ARBA" id="ARBA00004141"/>
    </source>
</evidence>
<evidence type="ECO:0000256" key="7">
    <source>
        <dbReference type="SAM" id="Phobius"/>
    </source>
</evidence>
<dbReference type="InterPro" id="IPR029044">
    <property type="entry name" value="Nucleotide-diphossugar_trans"/>
</dbReference>
<feature type="domain" description="Glycosyltransferase 2-like" evidence="8">
    <location>
        <begin position="140"/>
        <end position="343"/>
    </location>
</feature>
<dbReference type="SUPFAM" id="SSF53448">
    <property type="entry name" value="Nucleotide-diphospho-sugar transferases"/>
    <property type="match status" value="1"/>
</dbReference>
<evidence type="ECO:0000256" key="6">
    <source>
        <dbReference type="ARBA" id="ARBA00023136"/>
    </source>
</evidence>
<gene>
    <name evidence="9" type="ORF">ENP55_00410</name>
</gene>
<reference evidence="9" key="1">
    <citation type="journal article" date="2020" name="mSystems">
        <title>Genome- and Community-Level Interaction Insights into Carbon Utilization and Element Cycling Functions of Hydrothermarchaeota in Hydrothermal Sediment.</title>
        <authorList>
            <person name="Zhou Z."/>
            <person name="Liu Y."/>
            <person name="Xu W."/>
            <person name="Pan J."/>
            <person name="Luo Z.H."/>
            <person name="Li M."/>
        </authorList>
    </citation>
    <scope>NUCLEOTIDE SEQUENCE [LARGE SCALE GENOMIC DNA]</scope>
    <source>
        <strain evidence="9">SpSt-23</strain>
    </source>
</reference>
<dbReference type="GO" id="GO:0016757">
    <property type="term" value="F:glycosyltransferase activity"/>
    <property type="evidence" value="ECO:0007669"/>
    <property type="project" value="UniProtKB-KW"/>
</dbReference>
<evidence type="ECO:0000256" key="3">
    <source>
        <dbReference type="ARBA" id="ARBA00022679"/>
    </source>
</evidence>
<dbReference type="AlphaFoldDB" id="A0A7C2FDM8"/>
<accession>A0A7C2FDM8</accession>
<comment type="caution">
    <text evidence="9">The sequence shown here is derived from an EMBL/GenBank/DDBJ whole genome shotgun (WGS) entry which is preliminary data.</text>
</comment>
<proteinExistence type="predicted"/>
<feature type="transmembrane region" description="Helical" evidence="7">
    <location>
        <begin position="335"/>
        <end position="356"/>
    </location>
</feature>
<feature type="transmembrane region" description="Helical" evidence="7">
    <location>
        <begin position="436"/>
        <end position="459"/>
    </location>
</feature>
<protein>
    <submittedName>
        <fullName evidence="9">Glycosyltransferase family 2 protein</fullName>
    </submittedName>
</protein>
<keyword evidence="6 7" id="KW-0472">Membrane</keyword>
<dbReference type="PANTHER" id="PTHR43867">
    <property type="entry name" value="CELLULOSE SYNTHASE CATALYTIC SUBUNIT A [UDP-FORMING]"/>
    <property type="match status" value="1"/>
</dbReference>
<dbReference type="Pfam" id="PF13632">
    <property type="entry name" value="Glyco_trans_2_3"/>
    <property type="match status" value="1"/>
</dbReference>
<dbReference type="InterPro" id="IPR050321">
    <property type="entry name" value="Glycosyltr_2/OpgH_subfam"/>
</dbReference>
<evidence type="ECO:0000256" key="2">
    <source>
        <dbReference type="ARBA" id="ARBA00022676"/>
    </source>
</evidence>
<evidence type="ECO:0000256" key="5">
    <source>
        <dbReference type="ARBA" id="ARBA00022989"/>
    </source>
</evidence>